<comment type="caution">
    <text evidence="4">The sequence shown here is derived from an EMBL/GenBank/DDBJ whole genome shotgun (WGS) entry which is preliminary data.</text>
</comment>
<evidence type="ECO:0000256" key="1">
    <source>
        <dbReference type="ARBA" id="ARBA00024322"/>
    </source>
</evidence>
<evidence type="ECO:0000259" key="3">
    <source>
        <dbReference type="SMART" id="SM00877"/>
    </source>
</evidence>
<dbReference type="InterPro" id="IPR050575">
    <property type="entry name" value="BMC_shell"/>
</dbReference>
<dbReference type="PANTHER" id="PTHR33941">
    <property type="entry name" value="PROPANEDIOL UTILIZATION PROTEIN PDUA"/>
    <property type="match status" value="1"/>
</dbReference>
<gene>
    <name evidence="4" type="ORF">ACFOZ1_04140</name>
</gene>
<dbReference type="Pfam" id="PF00936">
    <property type="entry name" value="BMC"/>
    <property type="match status" value="1"/>
</dbReference>
<reference evidence="5" key="1">
    <citation type="journal article" date="2019" name="Int. J. Syst. Evol. Microbiol.">
        <title>The Global Catalogue of Microorganisms (GCM) 10K type strain sequencing project: providing services to taxonomists for standard genome sequencing and annotation.</title>
        <authorList>
            <consortium name="The Broad Institute Genomics Platform"/>
            <consortium name="The Broad Institute Genome Sequencing Center for Infectious Disease"/>
            <person name="Wu L."/>
            <person name="Ma J."/>
        </authorList>
    </citation>
    <scope>NUCLEOTIDE SEQUENCE [LARGE SCALE GENOMIC DNA]</scope>
    <source>
        <strain evidence="5">KACC 14058</strain>
    </source>
</reference>
<protein>
    <submittedName>
        <fullName evidence="4">BMC domain-containing protein</fullName>
    </submittedName>
</protein>
<comment type="subcellular location">
    <subcellularLocation>
        <location evidence="1">Bacterial microcompartment</location>
    </subcellularLocation>
</comment>
<dbReference type="RefSeq" id="WP_390196251.1">
    <property type="nucleotide sequence ID" value="NZ_JBHSDV010000001.1"/>
</dbReference>
<dbReference type="Gene3D" id="3.30.70.1710">
    <property type="match status" value="1"/>
</dbReference>
<dbReference type="EMBL" id="JBHSDV010000001">
    <property type="protein sequence ID" value="MFC4386994.1"/>
    <property type="molecule type" value="Genomic_DNA"/>
</dbReference>
<dbReference type="SMART" id="SM00877">
    <property type="entry name" value="BMC"/>
    <property type="match status" value="1"/>
</dbReference>
<dbReference type="InterPro" id="IPR037233">
    <property type="entry name" value="CcmK-like_sf"/>
</dbReference>
<evidence type="ECO:0000256" key="2">
    <source>
        <dbReference type="ARBA" id="ARBA00024446"/>
    </source>
</evidence>
<proteinExistence type="predicted"/>
<evidence type="ECO:0000313" key="4">
    <source>
        <dbReference type="EMBL" id="MFC4386994.1"/>
    </source>
</evidence>
<dbReference type="CDD" id="cd06169">
    <property type="entry name" value="BMC"/>
    <property type="match status" value="1"/>
</dbReference>
<name>A0ABV8VS17_9BACI</name>
<evidence type="ECO:0000313" key="5">
    <source>
        <dbReference type="Proteomes" id="UP001595880"/>
    </source>
</evidence>
<sequence length="114" mass="12645">MKHYEAIGIIETQYFTVALEMLDQVTKTAAVEFLSSKNDLGGKLVSIIVGGSISDVSVAIEQAQYVNSLKQSHPLKNAVMITNPSPEILKFVIPKEQQIKEEQAKLIEEEINNE</sequence>
<feature type="domain" description="Bacterial microcompartment" evidence="3">
    <location>
        <begin position="5"/>
        <end position="84"/>
    </location>
</feature>
<organism evidence="4 5">
    <name type="scientific">Gracilibacillus marinus</name>
    <dbReference type="NCBI Taxonomy" id="630535"/>
    <lineage>
        <taxon>Bacteria</taxon>
        <taxon>Bacillati</taxon>
        <taxon>Bacillota</taxon>
        <taxon>Bacilli</taxon>
        <taxon>Bacillales</taxon>
        <taxon>Bacillaceae</taxon>
        <taxon>Gracilibacillus</taxon>
    </lineage>
</organism>
<keyword evidence="5" id="KW-1185">Reference proteome</keyword>
<dbReference type="Proteomes" id="UP001595880">
    <property type="component" value="Unassembled WGS sequence"/>
</dbReference>
<dbReference type="InterPro" id="IPR000249">
    <property type="entry name" value="BMC_dom"/>
</dbReference>
<dbReference type="PANTHER" id="PTHR33941:SF11">
    <property type="entry name" value="BACTERIAL MICROCOMPARTMENT SHELL PROTEIN PDUJ"/>
    <property type="match status" value="1"/>
</dbReference>
<dbReference type="SUPFAM" id="SSF143414">
    <property type="entry name" value="CcmK-like"/>
    <property type="match status" value="1"/>
</dbReference>
<accession>A0ABV8VS17</accession>
<keyword evidence="2" id="KW-1283">Bacterial microcompartment</keyword>